<dbReference type="Proteomes" id="UP000044806">
    <property type="component" value="Unassembled WGS sequence"/>
</dbReference>
<evidence type="ECO:0000313" key="1">
    <source>
        <dbReference type="EMBL" id="CSA97309.1"/>
    </source>
</evidence>
<dbReference type="EMBL" id="CWOW01000017">
    <property type="protein sequence ID" value="CSA97309.1"/>
    <property type="molecule type" value="Genomic_DNA"/>
</dbReference>
<dbReference type="AlphaFoldDB" id="A0A655RIC4"/>
<protein>
    <submittedName>
        <fullName evidence="1">Uncharacterized protein</fullName>
    </submittedName>
</protein>
<gene>
    <name evidence="1" type="ORF">ERS013165_02945</name>
</gene>
<evidence type="ECO:0000313" key="2">
    <source>
        <dbReference type="Proteomes" id="UP000044806"/>
    </source>
</evidence>
<name>A0A655RIC4_VIBCL</name>
<proteinExistence type="predicted"/>
<reference evidence="1 2" key="1">
    <citation type="submission" date="2015-07" db="EMBL/GenBank/DDBJ databases">
        <authorList>
            <consortium name="Pathogen Informatics"/>
        </authorList>
    </citation>
    <scope>NUCLEOTIDE SEQUENCE [LARGE SCALE GENOMIC DNA]</scope>
    <source>
        <strain evidence="1 2">A51</strain>
    </source>
</reference>
<organism evidence="1 2">
    <name type="scientific">Vibrio cholerae</name>
    <dbReference type="NCBI Taxonomy" id="666"/>
    <lineage>
        <taxon>Bacteria</taxon>
        <taxon>Pseudomonadati</taxon>
        <taxon>Pseudomonadota</taxon>
        <taxon>Gammaproteobacteria</taxon>
        <taxon>Vibrionales</taxon>
        <taxon>Vibrionaceae</taxon>
        <taxon>Vibrio</taxon>
    </lineage>
</organism>
<sequence>MILLSGTTLSVPMTSLWNINNKDKVHDADNNTVARCARDGGASRHWRSSPQRASGACALVCSALLVTFPTLVRFTTPLYLRLRRTQ</sequence>
<accession>A0A655RIC4</accession>